<dbReference type="eggNOG" id="ENOG502ZT3Y">
    <property type="taxonomic scope" value="Bacteria"/>
</dbReference>
<gene>
    <name evidence="1" type="ORF">NG99_10480</name>
</gene>
<dbReference type="EMBL" id="JRUQ01000029">
    <property type="protein sequence ID" value="KGT94256.1"/>
    <property type="molecule type" value="Genomic_DNA"/>
</dbReference>
<evidence type="ECO:0008006" key="3">
    <source>
        <dbReference type="Google" id="ProtNLM"/>
    </source>
</evidence>
<evidence type="ECO:0000313" key="2">
    <source>
        <dbReference type="Proteomes" id="UP000030351"/>
    </source>
</evidence>
<name>A0A0A3Z9D7_9GAMM</name>
<dbReference type="AlphaFoldDB" id="A0A0A3Z9D7"/>
<dbReference type="Proteomes" id="UP000030351">
    <property type="component" value="Unassembled WGS sequence"/>
</dbReference>
<reference evidence="1 2" key="1">
    <citation type="submission" date="2014-10" db="EMBL/GenBank/DDBJ databases">
        <title>Genome sequence of Erwinia typographi M043b.</title>
        <authorList>
            <person name="Chan K.-G."/>
            <person name="Tan W.-S."/>
        </authorList>
    </citation>
    <scope>NUCLEOTIDE SEQUENCE [LARGE SCALE GENOMIC DNA]</scope>
    <source>
        <strain evidence="1 2">M043b</strain>
    </source>
</reference>
<proteinExistence type="predicted"/>
<sequence length="64" mass="6861">MRKLLVVAIGVITLGGCASESAPAVANDKSSAAQANTKEWKEFVAPLSVKTQTPSERMMKRAER</sequence>
<organism evidence="1 2">
    <name type="scientific">Erwinia typographi</name>
    <dbReference type="NCBI Taxonomy" id="371042"/>
    <lineage>
        <taxon>Bacteria</taxon>
        <taxon>Pseudomonadati</taxon>
        <taxon>Pseudomonadota</taxon>
        <taxon>Gammaproteobacteria</taxon>
        <taxon>Enterobacterales</taxon>
        <taxon>Erwiniaceae</taxon>
        <taxon>Erwinia</taxon>
    </lineage>
</organism>
<evidence type="ECO:0000313" key="1">
    <source>
        <dbReference type="EMBL" id="KGT94256.1"/>
    </source>
</evidence>
<dbReference type="PROSITE" id="PS51257">
    <property type="entry name" value="PROKAR_LIPOPROTEIN"/>
    <property type="match status" value="1"/>
</dbReference>
<dbReference type="RefSeq" id="WP_034891929.1">
    <property type="nucleotide sequence ID" value="NZ_JRUQ01000029.1"/>
</dbReference>
<keyword evidence="2" id="KW-1185">Reference proteome</keyword>
<accession>A0A0A3Z9D7</accession>
<dbReference type="OrthoDB" id="6496635at2"/>
<protein>
    <recommendedName>
        <fullName evidence="3">Lipoprotein</fullName>
    </recommendedName>
</protein>
<comment type="caution">
    <text evidence="1">The sequence shown here is derived from an EMBL/GenBank/DDBJ whole genome shotgun (WGS) entry which is preliminary data.</text>
</comment>